<dbReference type="EMBL" id="FNCK01000001">
    <property type="protein sequence ID" value="SDF84271.1"/>
    <property type="molecule type" value="Genomic_DNA"/>
</dbReference>
<dbReference type="OrthoDB" id="9806726at2"/>
<dbReference type="CDD" id="cd03235">
    <property type="entry name" value="ABC_Metallic_Cations"/>
    <property type="match status" value="1"/>
</dbReference>
<dbReference type="InterPro" id="IPR003439">
    <property type="entry name" value="ABC_transporter-like_ATP-bd"/>
</dbReference>
<keyword evidence="7" id="KW-1185">Reference proteome</keyword>
<gene>
    <name evidence="6" type="ORF">SAMN05421791_101213</name>
</gene>
<evidence type="ECO:0000313" key="7">
    <source>
        <dbReference type="Proteomes" id="UP000199708"/>
    </source>
</evidence>
<name>A0A1G7PDG7_9LACT</name>
<dbReference type="GO" id="GO:0005524">
    <property type="term" value="F:ATP binding"/>
    <property type="evidence" value="ECO:0007669"/>
    <property type="project" value="UniProtKB-KW"/>
</dbReference>
<dbReference type="Gene3D" id="3.40.50.300">
    <property type="entry name" value="P-loop containing nucleotide triphosphate hydrolases"/>
    <property type="match status" value="1"/>
</dbReference>
<evidence type="ECO:0000259" key="5">
    <source>
        <dbReference type="PROSITE" id="PS50893"/>
    </source>
</evidence>
<dbReference type="SMART" id="SM00382">
    <property type="entry name" value="AAA"/>
    <property type="match status" value="1"/>
</dbReference>
<dbReference type="AlphaFoldDB" id="A0A1G7PDG7"/>
<keyword evidence="2" id="KW-0813">Transport</keyword>
<dbReference type="PANTHER" id="PTHR42734:SF5">
    <property type="entry name" value="IRON TRANSPORT SYSTEM ATP-BINDING PROTEIN HI_0361-RELATED"/>
    <property type="match status" value="1"/>
</dbReference>
<proteinExistence type="inferred from homology"/>
<dbReference type="PROSITE" id="PS50893">
    <property type="entry name" value="ABC_TRANSPORTER_2"/>
    <property type="match status" value="1"/>
</dbReference>
<evidence type="ECO:0000256" key="4">
    <source>
        <dbReference type="ARBA" id="ARBA00022840"/>
    </source>
</evidence>
<evidence type="ECO:0000256" key="2">
    <source>
        <dbReference type="ARBA" id="ARBA00022448"/>
    </source>
</evidence>
<reference evidence="6 7" key="1">
    <citation type="submission" date="2016-10" db="EMBL/GenBank/DDBJ databases">
        <authorList>
            <person name="de Groot N.N."/>
        </authorList>
    </citation>
    <scope>NUCLEOTIDE SEQUENCE [LARGE SCALE GENOMIC DNA]</scope>
    <source>
        <strain evidence="6 7">ATCC BAA-466</strain>
    </source>
</reference>
<feature type="domain" description="ABC transporter" evidence="5">
    <location>
        <begin position="6"/>
        <end position="238"/>
    </location>
</feature>
<sequence>MSNTIVEVEDLTMAYQEQPVLWDIDVKIMKGSRTAIIGPNGAGKSTLIKGILELEKPLSGRVSIMGTNFDAIKNKVAYIPQASEVNWDFPTTVEDVVLMGRYVHLGWIKRPRKIDYEKTHQALKEIGIYEYKDRQISQLSGGQRQRVFIARAIAQEAEIYFMDEPLAGVDKRTEKIFIDFVKRIQQKGHTSIVVHHDLNTIKQYFDHVIILNKRLIAAGPTEEVFVHDNLVKANMTWGGEI</sequence>
<organism evidence="6 7">
    <name type="scientific">Facklamia miroungae</name>
    <dbReference type="NCBI Taxonomy" id="120956"/>
    <lineage>
        <taxon>Bacteria</taxon>
        <taxon>Bacillati</taxon>
        <taxon>Bacillota</taxon>
        <taxon>Bacilli</taxon>
        <taxon>Lactobacillales</taxon>
        <taxon>Aerococcaceae</taxon>
        <taxon>Facklamia</taxon>
    </lineage>
</organism>
<dbReference type="GO" id="GO:0016887">
    <property type="term" value="F:ATP hydrolysis activity"/>
    <property type="evidence" value="ECO:0007669"/>
    <property type="project" value="InterPro"/>
</dbReference>
<protein>
    <submittedName>
        <fullName evidence="6">Manganese/zinc/iron transport system ATP-binding protein</fullName>
    </submittedName>
</protein>
<keyword evidence="3" id="KW-0547">Nucleotide-binding</keyword>
<keyword evidence="4 6" id="KW-0067">ATP-binding</keyword>
<dbReference type="InterPro" id="IPR027417">
    <property type="entry name" value="P-loop_NTPase"/>
</dbReference>
<evidence type="ECO:0000256" key="3">
    <source>
        <dbReference type="ARBA" id="ARBA00022741"/>
    </source>
</evidence>
<dbReference type="InterPro" id="IPR017871">
    <property type="entry name" value="ABC_transporter-like_CS"/>
</dbReference>
<evidence type="ECO:0000313" key="6">
    <source>
        <dbReference type="EMBL" id="SDF84271.1"/>
    </source>
</evidence>
<dbReference type="SUPFAM" id="SSF52540">
    <property type="entry name" value="P-loop containing nucleoside triphosphate hydrolases"/>
    <property type="match status" value="1"/>
</dbReference>
<dbReference type="STRING" id="120956.SAMN05421791_101213"/>
<dbReference type="Pfam" id="PF00005">
    <property type="entry name" value="ABC_tran"/>
    <property type="match status" value="1"/>
</dbReference>
<dbReference type="FunFam" id="3.40.50.300:FF:000134">
    <property type="entry name" value="Iron-enterobactin ABC transporter ATP-binding protein"/>
    <property type="match status" value="1"/>
</dbReference>
<dbReference type="Proteomes" id="UP000199708">
    <property type="component" value="Unassembled WGS sequence"/>
</dbReference>
<accession>A0A1G7PDG7</accession>
<evidence type="ECO:0000256" key="1">
    <source>
        <dbReference type="ARBA" id="ARBA00005417"/>
    </source>
</evidence>
<dbReference type="InterPro" id="IPR050153">
    <property type="entry name" value="Metal_Ion_Import_ABC"/>
</dbReference>
<dbReference type="RefSeq" id="WP_090288916.1">
    <property type="nucleotide sequence ID" value="NZ_FNCK01000001.1"/>
</dbReference>
<comment type="similarity">
    <text evidence="1">Belongs to the ABC transporter superfamily.</text>
</comment>
<dbReference type="PROSITE" id="PS00211">
    <property type="entry name" value="ABC_TRANSPORTER_1"/>
    <property type="match status" value="1"/>
</dbReference>
<dbReference type="PANTHER" id="PTHR42734">
    <property type="entry name" value="METAL TRANSPORT SYSTEM ATP-BINDING PROTEIN TM_0124-RELATED"/>
    <property type="match status" value="1"/>
</dbReference>
<dbReference type="InterPro" id="IPR003593">
    <property type="entry name" value="AAA+_ATPase"/>
</dbReference>